<feature type="domain" description="Pyrroloquinoline quinone-dependent pyranose dehydrogenase beta-propeller" evidence="2">
    <location>
        <begin position="54"/>
        <end position="431"/>
    </location>
</feature>
<evidence type="ECO:0000313" key="3">
    <source>
        <dbReference type="EMBL" id="GEM47028.1"/>
    </source>
</evidence>
<feature type="signal peptide" evidence="1">
    <location>
        <begin position="1"/>
        <end position="22"/>
    </location>
</feature>
<dbReference type="EMBL" id="BJXB01000011">
    <property type="protein sequence ID" value="GEM47028.1"/>
    <property type="molecule type" value="Genomic_DNA"/>
</dbReference>
<protein>
    <recommendedName>
        <fullName evidence="2">Pyrroloquinoline quinone-dependent pyranose dehydrogenase beta-propeller domain-containing protein</fullName>
    </recommendedName>
</protein>
<gene>
    <name evidence="3" type="ORF">DC3_26630</name>
</gene>
<dbReference type="Gene3D" id="2.120.10.30">
    <property type="entry name" value="TolB, C-terminal domain"/>
    <property type="match status" value="1"/>
</dbReference>
<dbReference type="InterPro" id="IPR011041">
    <property type="entry name" value="Quinoprot_gluc/sorb_DH_b-prop"/>
</dbReference>
<proteinExistence type="predicted"/>
<dbReference type="Proteomes" id="UP000321306">
    <property type="component" value="Unassembled WGS sequence"/>
</dbReference>
<accession>A0A511N3K1</accession>
<dbReference type="OrthoDB" id="9770043at2"/>
<dbReference type="RefSeq" id="WP_146884959.1">
    <property type="nucleotide sequence ID" value="NZ_BJXB01000011.1"/>
</dbReference>
<evidence type="ECO:0000259" key="2">
    <source>
        <dbReference type="Pfam" id="PF22807"/>
    </source>
</evidence>
<evidence type="ECO:0000256" key="1">
    <source>
        <dbReference type="SAM" id="SignalP"/>
    </source>
</evidence>
<keyword evidence="1" id="KW-0732">Signal</keyword>
<reference evidence="3 4" key="1">
    <citation type="submission" date="2019-07" db="EMBL/GenBank/DDBJ databases">
        <title>Whole genome shotgun sequence of Deinococcus cellulosilyticus NBRC 106333.</title>
        <authorList>
            <person name="Hosoyama A."/>
            <person name="Uohara A."/>
            <person name="Ohji S."/>
            <person name="Ichikawa N."/>
        </authorList>
    </citation>
    <scope>NUCLEOTIDE SEQUENCE [LARGE SCALE GENOMIC DNA]</scope>
    <source>
        <strain evidence="3 4">NBRC 106333</strain>
    </source>
</reference>
<sequence>MKKKHLMKAVLTLSLLGCQMNAAPVSPRLVSTSVDVRDGLNTAPFNQARTLNVPEGMKIEVVARVPGARFLAVTPDGNVLVSQPNTGKITLLRSSAAYAASDFVTGLQRPHDMVFTQVEGKTYLYVSEAGRITRSEYQNGDLTRRAATGVVENLPTSPLPGEGNYRHLLKNIALGNGKLYVSIASSTNEDPRDLQVEPKRGAIYQYDLDGKNGRLFATGIRNAEGLDFDPVTGELWAVVNQRDDIQYPYHQDFDGDGSDDYGKVIPDFVDNNPTEQFIKVKDGGDYGWPYCNPIATNGNMKAITYVPDVTRNPDNSVKNCAQMTKTDLGIQGHSAPLGLTFWSGNNVPAAFKNGATSGLHGSWNRQAFTGHKVSFFPFQNGEPTGEQDLVTGWVTDAVNKVRWGRPVDTAVLPDGSLLISDDQSGTVYRLYQPLPM</sequence>
<dbReference type="InterPro" id="IPR054539">
    <property type="entry name" value="Beta-prop_PDH"/>
</dbReference>
<comment type="caution">
    <text evidence="3">The sequence shown here is derived from an EMBL/GenBank/DDBJ whole genome shotgun (WGS) entry which is preliminary data.</text>
</comment>
<name>A0A511N3K1_DEIC1</name>
<dbReference type="AlphaFoldDB" id="A0A511N3K1"/>
<dbReference type="SUPFAM" id="SSF50952">
    <property type="entry name" value="Soluble quinoprotein glucose dehydrogenase"/>
    <property type="match status" value="1"/>
</dbReference>
<feature type="chain" id="PRO_5022060744" description="Pyrroloquinoline quinone-dependent pyranose dehydrogenase beta-propeller domain-containing protein" evidence="1">
    <location>
        <begin position="23"/>
        <end position="436"/>
    </location>
</feature>
<dbReference type="InterPro" id="IPR011042">
    <property type="entry name" value="6-blade_b-propeller_TolB-like"/>
</dbReference>
<evidence type="ECO:0000313" key="4">
    <source>
        <dbReference type="Proteomes" id="UP000321306"/>
    </source>
</evidence>
<dbReference type="PANTHER" id="PTHR19328">
    <property type="entry name" value="HEDGEHOG-INTERACTING PROTEIN"/>
    <property type="match status" value="1"/>
</dbReference>
<organism evidence="3 4">
    <name type="scientific">Deinococcus cellulosilyticus (strain DSM 18568 / NBRC 106333 / KACC 11606 / 5516J-15)</name>
    <dbReference type="NCBI Taxonomy" id="1223518"/>
    <lineage>
        <taxon>Bacteria</taxon>
        <taxon>Thermotogati</taxon>
        <taxon>Deinococcota</taxon>
        <taxon>Deinococci</taxon>
        <taxon>Deinococcales</taxon>
        <taxon>Deinococcaceae</taxon>
        <taxon>Deinococcus</taxon>
    </lineage>
</organism>
<keyword evidence="4" id="KW-1185">Reference proteome</keyword>
<dbReference type="Pfam" id="PF22807">
    <property type="entry name" value="TrAA12"/>
    <property type="match status" value="1"/>
</dbReference>
<dbReference type="PANTHER" id="PTHR19328:SF53">
    <property type="entry name" value="MEMBRANE PROTEIN"/>
    <property type="match status" value="1"/>
</dbReference>